<reference evidence="1" key="1">
    <citation type="submission" date="2018-05" db="EMBL/GenBank/DDBJ databases">
        <authorList>
            <person name="Lanie J.A."/>
            <person name="Ng W.-L."/>
            <person name="Kazmierczak K.M."/>
            <person name="Andrzejewski T.M."/>
            <person name="Davidsen T.M."/>
            <person name="Wayne K.J."/>
            <person name="Tettelin H."/>
            <person name="Glass J.I."/>
            <person name="Rusch D."/>
            <person name="Podicherti R."/>
            <person name="Tsui H.-C.T."/>
            <person name="Winkler M.E."/>
        </authorList>
    </citation>
    <scope>NUCLEOTIDE SEQUENCE</scope>
</reference>
<dbReference type="EMBL" id="UINC01087165">
    <property type="protein sequence ID" value="SVC36309.1"/>
    <property type="molecule type" value="Genomic_DNA"/>
</dbReference>
<evidence type="ECO:0000313" key="1">
    <source>
        <dbReference type="EMBL" id="SVC36309.1"/>
    </source>
</evidence>
<organism evidence="1">
    <name type="scientific">marine metagenome</name>
    <dbReference type="NCBI Taxonomy" id="408172"/>
    <lineage>
        <taxon>unclassified sequences</taxon>
        <taxon>metagenomes</taxon>
        <taxon>ecological metagenomes</taxon>
    </lineage>
</organism>
<dbReference type="AlphaFoldDB" id="A0A382LHZ9"/>
<gene>
    <name evidence="1" type="ORF">METZ01_LOCUS289163</name>
</gene>
<accession>A0A382LHZ9</accession>
<protein>
    <submittedName>
        <fullName evidence="1">Uncharacterized protein</fullName>
    </submittedName>
</protein>
<name>A0A382LHZ9_9ZZZZ</name>
<feature type="non-terminal residue" evidence="1">
    <location>
        <position position="1"/>
    </location>
</feature>
<sequence>RAATGFSFDLKYLIQQQDNFSIKAKVLTAPNDKDPKLNKLISELRAKGITVRQDFKETGKSDFVIRNGDWALIKE</sequence>
<proteinExistence type="predicted"/>